<evidence type="ECO:0000313" key="2">
    <source>
        <dbReference type="Proteomes" id="UP001549363"/>
    </source>
</evidence>
<dbReference type="Proteomes" id="UP001549363">
    <property type="component" value="Unassembled WGS sequence"/>
</dbReference>
<protein>
    <submittedName>
        <fullName evidence="1">Uncharacterized protein</fullName>
    </submittedName>
</protein>
<comment type="caution">
    <text evidence="1">The sequence shown here is derived from an EMBL/GenBank/DDBJ whole genome shotgun (WGS) entry which is preliminary data.</text>
</comment>
<dbReference type="EMBL" id="JBEPSB010000024">
    <property type="protein sequence ID" value="MET4562765.1"/>
    <property type="molecule type" value="Genomic_DNA"/>
</dbReference>
<organism evidence="1 2">
    <name type="scientific">Lysinibacillus parviboronicapiens</name>
    <dbReference type="NCBI Taxonomy" id="436516"/>
    <lineage>
        <taxon>Bacteria</taxon>
        <taxon>Bacillati</taxon>
        <taxon>Bacillota</taxon>
        <taxon>Bacilli</taxon>
        <taxon>Bacillales</taxon>
        <taxon>Bacillaceae</taxon>
        <taxon>Lysinibacillus</taxon>
    </lineage>
</organism>
<keyword evidence="2" id="KW-1185">Reference proteome</keyword>
<gene>
    <name evidence="1" type="ORF">ABIA69_003956</name>
</gene>
<proteinExistence type="predicted"/>
<name>A0ABV2PP78_9BACI</name>
<reference evidence="1 2" key="1">
    <citation type="submission" date="2024-06" db="EMBL/GenBank/DDBJ databases">
        <title>Sorghum-associated microbial communities from plants grown in Nebraska, USA.</title>
        <authorList>
            <person name="Schachtman D."/>
        </authorList>
    </citation>
    <scope>NUCLEOTIDE SEQUENCE [LARGE SCALE GENOMIC DNA]</scope>
    <source>
        <strain evidence="1 2">736</strain>
    </source>
</reference>
<evidence type="ECO:0000313" key="1">
    <source>
        <dbReference type="EMBL" id="MET4562765.1"/>
    </source>
</evidence>
<sequence>MYLSNNRGFKKNCKGCEECEDCISFSRFRVSSCPQGPTVPQAGPEPPVFTPVYGSLYHTLAGVPAVSGTNVDFDTVGPSSGVTLDIIDDSSALVVTKVA</sequence>
<accession>A0ABV2PP78</accession>